<dbReference type="GO" id="GO:0016836">
    <property type="term" value="F:hydro-lyase activity"/>
    <property type="evidence" value="ECO:0007669"/>
    <property type="project" value="UniProtKB-ARBA"/>
</dbReference>
<dbReference type="FunFam" id="1.10.12.10:FF:000001">
    <property type="entry name" value="Probable enoyl-CoA hydratase, mitochondrial"/>
    <property type="match status" value="1"/>
</dbReference>
<dbReference type="RefSeq" id="WP_151535043.1">
    <property type="nucleotide sequence ID" value="NZ_WBOS01000004.1"/>
</dbReference>
<dbReference type="GO" id="GO:0006635">
    <property type="term" value="P:fatty acid beta-oxidation"/>
    <property type="evidence" value="ECO:0007669"/>
    <property type="project" value="TreeGrafter"/>
</dbReference>
<evidence type="ECO:0000313" key="5">
    <source>
        <dbReference type="Proteomes" id="UP000481030"/>
    </source>
</evidence>
<comment type="caution">
    <text evidence="4">The sequence shown here is derived from an EMBL/GenBank/DDBJ whole genome shotgun (WGS) entry which is preliminary data.</text>
</comment>
<proteinExistence type="inferred from homology"/>
<dbReference type="OrthoDB" id="9775794at2"/>
<dbReference type="Gene3D" id="1.10.12.10">
    <property type="entry name" value="Lyase 2-enoyl-coa Hydratase, Chain A, domain 2"/>
    <property type="match status" value="1"/>
</dbReference>
<dbReference type="EMBL" id="WBOS01000004">
    <property type="protein sequence ID" value="KAB2336240.1"/>
    <property type="molecule type" value="Genomic_DNA"/>
</dbReference>
<name>A0A6L3V7L7_9BACI</name>
<gene>
    <name evidence="4" type="ORF">F7731_12155</name>
</gene>
<dbReference type="InterPro" id="IPR029045">
    <property type="entry name" value="ClpP/crotonase-like_dom_sf"/>
</dbReference>
<dbReference type="InterPro" id="IPR018376">
    <property type="entry name" value="Enoyl-CoA_hyd/isom_CS"/>
</dbReference>
<evidence type="ECO:0000256" key="1">
    <source>
        <dbReference type="ARBA" id="ARBA00005254"/>
    </source>
</evidence>
<comment type="similarity">
    <text evidence="1 3">Belongs to the enoyl-CoA hydratase/isomerase family.</text>
</comment>
<accession>A0A6L3V7L7</accession>
<dbReference type="AlphaFoldDB" id="A0A6L3V7L7"/>
<dbReference type="CDD" id="cd06558">
    <property type="entry name" value="crotonase-like"/>
    <property type="match status" value="1"/>
</dbReference>
<dbReference type="Proteomes" id="UP000481030">
    <property type="component" value="Unassembled WGS sequence"/>
</dbReference>
<keyword evidence="2" id="KW-0456">Lyase</keyword>
<dbReference type="InterPro" id="IPR001753">
    <property type="entry name" value="Enoyl-CoA_hydra/iso"/>
</dbReference>
<dbReference type="Pfam" id="PF00378">
    <property type="entry name" value="ECH_1"/>
    <property type="match status" value="1"/>
</dbReference>
<reference evidence="4 5" key="1">
    <citation type="journal article" date="2016" name="Antonie Van Leeuwenhoek">
        <title>Bacillus depressus sp. nov., isolated from soil of a sunflower field.</title>
        <authorList>
            <person name="Wei X."/>
            <person name="Xin D."/>
            <person name="Xin Y."/>
            <person name="Zhang H."/>
            <person name="Wang T."/>
            <person name="Zhang J."/>
        </authorList>
    </citation>
    <scope>NUCLEOTIDE SEQUENCE [LARGE SCALE GENOMIC DNA]</scope>
    <source>
        <strain evidence="4 5">BZ1</strain>
    </source>
</reference>
<dbReference type="PROSITE" id="PS00166">
    <property type="entry name" value="ENOYL_COA_HYDRATASE"/>
    <property type="match status" value="1"/>
</dbReference>
<dbReference type="PANTHER" id="PTHR11941">
    <property type="entry name" value="ENOYL-COA HYDRATASE-RELATED"/>
    <property type="match status" value="1"/>
</dbReference>
<organism evidence="4 5">
    <name type="scientific">Cytobacillus depressus</name>
    <dbReference type="NCBI Taxonomy" id="1602942"/>
    <lineage>
        <taxon>Bacteria</taxon>
        <taxon>Bacillati</taxon>
        <taxon>Bacillota</taxon>
        <taxon>Bacilli</taxon>
        <taxon>Bacillales</taxon>
        <taxon>Bacillaceae</taxon>
        <taxon>Cytobacillus</taxon>
    </lineage>
</organism>
<dbReference type="PANTHER" id="PTHR11941:SF54">
    <property type="entry name" value="ENOYL-COA HYDRATASE, MITOCHONDRIAL"/>
    <property type="match status" value="1"/>
</dbReference>
<keyword evidence="4" id="KW-0413">Isomerase</keyword>
<dbReference type="Gene3D" id="3.90.226.10">
    <property type="entry name" value="2-enoyl-CoA Hydratase, Chain A, domain 1"/>
    <property type="match status" value="1"/>
</dbReference>
<sequence>MEFENVLVEKEGRIGVIKINRPEVRNALDGNTLKEIERALERLERDEEVGVIVFTGEGEKSFAAGADIRQLREKTAMDALLPSMSATYRLIENSSKATIAAINGFALGGGCELAMACDIRIAAEHAKIGLPELNLSIIPGAGGTQRLARIVGKGRALDMILTGDIIMAKHAEAIGLVSCAVPMGELWSTVKEKADKLLTKGPLAIRLAKLTVNRGLDLDMDTALMMEKLSQAILFNSDDKDEGTQAFLDKRSAVFSGR</sequence>
<keyword evidence="5" id="KW-1185">Reference proteome</keyword>
<protein>
    <submittedName>
        <fullName evidence="4">Enoyl-CoA hydratase/isomerase family protein</fullName>
    </submittedName>
</protein>
<dbReference type="InterPro" id="IPR014748">
    <property type="entry name" value="Enoyl-CoA_hydra_C"/>
</dbReference>
<evidence type="ECO:0000256" key="2">
    <source>
        <dbReference type="ARBA" id="ARBA00023239"/>
    </source>
</evidence>
<evidence type="ECO:0000313" key="4">
    <source>
        <dbReference type="EMBL" id="KAB2336240.1"/>
    </source>
</evidence>
<dbReference type="GO" id="GO:0016853">
    <property type="term" value="F:isomerase activity"/>
    <property type="evidence" value="ECO:0007669"/>
    <property type="project" value="UniProtKB-KW"/>
</dbReference>
<evidence type="ECO:0000256" key="3">
    <source>
        <dbReference type="RuleBase" id="RU003707"/>
    </source>
</evidence>
<dbReference type="SUPFAM" id="SSF52096">
    <property type="entry name" value="ClpP/crotonase"/>
    <property type="match status" value="1"/>
</dbReference>
<dbReference type="FunFam" id="3.90.226.10:FF:000009">
    <property type="entry name" value="Carnitinyl-CoA dehydratase"/>
    <property type="match status" value="1"/>
</dbReference>